<sequence>MRATSTTDDDTVSWQRKNSIVDIPQGSVDLVQDYHEFLSQQVKEQDASKPSHDKVLQRTRRVAAAAATNDFGAAEYRCLETGGFLLPTVSFHPSYKSLLAWRNNSLEPSDFCVLDLGCGLAADGRRMLLDGFATHLVAVDRSELYLKLGCEMFGEEPDRVVTTVARFKEDQEKGSLLGYPMVTFLAADVSAGKQAEEDDDDIIKPIQLALQRQKQQQQKDQEIIINAQQQKMGSLNMSNSAALPLFNAVYAGKFLHCLETKENLRIVLRRVWKLLSDQQGCLFGVYGRNYRPQFECASKEAFEKALVQEGFSPSLIEEEAGGATWFCAFKKNIDDKSAETIVMPTERDK</sequence>
<evidence type="ECO:0000313" key="1">
    <source>
        <dbReference type="EMBL" id="CAB9515115.1"/>
    </source>
</evidence>
<keyword evidence="2" id="KW-1185">Reference proteome</keyword>
<dbReference type="InterPro" id="IPR029063">
    <property type="entry name" value="SAM-dependent_MTases_sf"/>
</dbReference>
<name>A0A9N8E772_9STRA</name>
<organism evidence="1 2">
    <name type="scientific">Seminavis robusta</name>
    <dbReference type="NCBI Taxonomy" id="568900"/>
    <lineage>
        <taxon>Eukaryota</taxon>
        <taxon>Sar</taxon>
        <taxon>Stramenopiles</taxon>
        <taxon>Ochrophyta</taxon>
        <taxon>Bacillariophyta</taxon>
        <taxon>Bacillariophyceae</taxon>
        <taxon>Bacillariophycidae</taxon>
        <taxon>Naviculales</taxon>
        <taxon>Naviculaceae</taxon>
        <taxon>Seminavis</taxon>
    </lineage>
</organism>
<gene>
    <name evidence="1" type="ORF">SEMRO_695_G188590.1</name>
</gene>
<dbReference type="Gene3D" id="3.40.50.150">
    <property type="entry name" value="Vaccinia Virus protein VP39"/>
    <property type="match status" value="1"/>
</dbReference>
<accession>A0A9N8E772</accession>
<evidence type="ECO:0008006" key="3">
    <source>
        <dbReference type="Google" id="ProtNLM"/>
    </source>
</evidence>
<dbReference type="AlphaFoldDB" id="A0A9N8E772"/>
<dbReference type="EMBL" id="CAICTM010000694">
    <property type="protein sequence ID" value="CAB9515115.1"/>
    <property type="molecule type" value="Genomic_DNA"/>
</dbReference>
<proteinExistence type="predicted"/>
<dbReference type="Proteomes" id="UP001153069">
    <property type="component" value="Unassembled WGS sequence"/>
</dbReference>
<comment type="caution">
    <text evidence="1">The sequence shown here is derived from an EMBL/GenBank/DDBJ whole genome shotgun (WGS) entry which is preliminary data.</text>
</comment>
<evidence type="ECO:0000313" key="2">
    <source>
        <dbReference type="Proteomes" id="UP001153069"/>
    </source>
</evidence>
<reference evidence="1" key="1">
    <citation type="submission" date="2020-06" db="EMBL/GenBank/DDBJ databases">
        <authorList>
            <consortium name="Plant Systems Biology data submission"/>
        </authorList>
    </citation>
    <scope>NUCLEOTIDE SEQUENCE</scope>
    <source>
        <strain evidence="1">D6</strain>
    </source>
</reference>
<protein>
    <recommendedName>
        <fullName evidence="3">Methyltransferase domain-containing protein</fullName>
    </recommendedName>
</protein>
<dbReference type="SUPFAM" id="SSF53335">
    <property type="entry name" value="S-adenosyl-L-methionine-dependent methyltransferases"/>
    <property type="match status" value="1"/>
</dbReference>